<dbReference type="AlphaFoldDB" id="A0AAN9C0R0"/>
<accession>A0AAN9C0R0</accession>
<dbReference type="EMBL" id="JBAMIC010000001">
    <property type="protein sequence ID" value="KAK7115176.1"/>
    <property type="molecule type" value="Genomic_DNA"/>
</dbReference>
<evidence type="ECO:0000256" key="1">
    <source>
        <dbReference type="SAM" id="MobiDB-lite"/>
    </source>
</evidence>
<sequence length="86" mass="9589">MALTSREHIRRLVGVLQVVIQRPVQERDSYNNGDVIDVTASKALVLPSDVDLRGPRGQRPQLSRATPSAPRVTEGELLRNGVHLRR</sequence>
<dbReference type="Proteomes" id="UP001374579">
    <property type="component" value="Unassembled WGS sequence"/>
</dbReference>
<protein>
    <submittedName>
        <fullName evidence="2">Uncharacterized protein</fullName>
    </submittedName>
</protein>
<feature type="region of interest" description="Disordered" evidence="1">
    <location>
        <begin position="50"/>
        <end position="86"/>
    </location>
</feature>
<name>A0AAN9C0R0_9CAEN</name>
<organism evidence="2 3">
    <name type="scientific">Littorina saxatilis</name>
    <dbReference type="NCBI Taxonomy" id="31220"/>
    <lineage>
        <taxon>Eukaryota</taxon>
        <taxon>Metazoa</taxon>
        <taxon>Spiralia</taxon>
        <taxon>Lophotrochozoa</taxon>
        <taxon>Mollusca</taxon>
        <taxon>Gastropoda</taxon>
        <taxon>Caenogastropoda</taxon>
        <taxon>Littorinimorpha</taxon>
        <taxon>Littorinoidea</taxon>
        <taxon>Littorinidae</taxon>
        <taxon>Littorina</taxon>
    </lineage>
</organism>
<keyword evidence="3" id="KW-1185">Reference proteome</keyword>
<evidence type="ECO:0000313" key="2">
    <source>
        <dbReference type="EMBL" id="KAK7115176.1"/>
    </source>
</evidence>
<comment type="caution">
    <text evidence="2">The sequence shown here is derived from an EMBL/GenBank/DDBJ whole genome shotgun (WGS) entry which is preliminary data.</text>
</comment>
<reference evidence="2 3" key="1">
    <citation type="submission" date="2024-02" db="EMBL/GenBank/DDBJ databases">
        <title>Chromosome-scale genome assembly of the rough periwinkle Littorina saxatilis.</title>
        <authorList>
            <person name="De Jode A."/>
            <person name="Faria R."/>
            <person name="Formenti G."/>
            <person name="Sims Y."/>
            <person name="Smith T.P."/>
            <person name="Tracey A."/>
            <person name="Wood J.M.D."/>
            <person name="Zagrodzka Z.B."/>
            <person name="Johannesson K."/>
            <person name="Butlin R.K."/>
            <person name="Leder E.H."/>
        </authorList>
    </citation>
    <scope>NUCLEOTIDE SEQUENCE [LARGE SCALE GENOMIC DNA]</scope>
    <source>
        <strain evidence="2">Snail1</strain>
        <tissue evidence="2">Muscle</tissue>
    </source>
</reference>
<gene>
    <name evidence="2" type="ORF">V1264_001103</name>
</gene>
<proteinExistence type="predicted"/>
<evidence type="ECO:0000313" key="3">
    <source>
        <dbReference type="Proteomes" id="UP001374579"/>
    </source>
</evidence>